<proteinExistence type="predicted"/>
<dbReference type="EMBL" id="JAGTJJ010000040">
    <property type="protein sequence ID" value="MDC3986516.1"/>
    <property type="molecule type" value="Genomic_DNA"/>
</dbReference>
<comment type="caution">
    <text evidence="2">The sequence shown here is derived from an EMBL/GenBank/DDBJ whole genome shotgun (WGS) entry which is preliminary data.</text>
</comment>
<feature type="region of interest" description="Disordered" evidence="1">
    <location>
        <begin position="1"/>
        <end position="62"/>
    </location>
</feature>
<keyword evidence="3" id="KW-1185">Reference proteome</keyword>
<gene>
    <name evidence="2" type="ORF">KEG57_38935</name>
</gene>
<accession>A0A9X3XEA0</accession>
<dbReference type="AlphaFoldDB" id="A0A9X3XEA0"/>
<sequence length="190" mass="20622">MATENEQHDHARDVAGNVSVERPFARTLGCGDAQPAPSSTSPRTTIRPSPLVAEPKEPPRRHRTPIEEVNDVLRQLRIPELADVLLFAQRTLAARDAGLDPSVMSELLAAMSRLHPAYKNTQGVPLPILRGALVVVPRATLEAALLRAEREGSIKLVAVSPLAPFIERQAGIHDSKRGLLYFCAAPTPAR</sequence>
<dbReference type="RefSeq" id="WP_272459434.1">
    <property type="nucleotide sequence ID" value="NZ_JAGTJJ010000040.1"/>
</dbReference>
<protein>
    <submittedName>
        <fullName evidence="2">Uncharacterized protein</fullName>
    </submittedName>
</protein>
<dbReference type="Proteomes" id="UP001151081">
    <property type="component" value="Unassembled WGS sequence"/>
</dbReference>
<evidence type="ECO:0000313" key="2">
    <source>
        <dbReference type="EMBL" id="MDC3986516.1"/>
    </source>
</evidence>
<feature type="compositionally biased region" description="Low complexity" evidence="1">
    <location>
        <begin position="37"/>
        <end position="50"/>
    </location>
</feature>
<evidence type="ECO:0000256" key="1">
    <source>
        <dbReference type="SAM" id="MobiDB-lite"/>
    </source>
</evidence>
<reference evidence="2 3" key="1">
    <citation type="submission" date="2021-04" db="EMBL/GenBank/DDBJ databases">
        <title>Genome analysis of Polyangium sp.</title>
        <authorList>
            <person name="Li Y."/>
            <person name="Wang J."/>
        </authorList>
    </citation>
    <scope>NUCLEOTIDE SEQUENCE [LARGE SCALE GENOMIC DNA]</scope>
    <source>
        <strain evidence="2 3">SDU14</strain>
    </source>
</reference>
<name>A0A9X3XEA0_9BACT</name>
<evidence type="ECO:0000313" key="3">
    <source>
        <dbReference type="Proteomes" id="UP001151081"/>
    </source>
</evidence>
<feature type="compositionally biased region" description="Basic and acidic residues" evidence="1">
    <location>
        <begin position="1"/>
        <end position="13"/>
    </location>
</feature>
<organism evidence="2 3">
    <name type="scientific">Polyangium jinanense</name>
    <dbReference type="NCBI Taxonomy" id="2829994"/>
    <lineage>
        <taxon>Bacteria</taxon>
        <taxon>Pseudomonadati</taxon>
        <taxon>Myxococcota</taxon>
        <taxon>Polyangia</taxon>
        <taxon>Polyangiales</taxon>
        <taxon>Polyangiaceae</taxon>
        <taxon>Polyangium</taxon>
    </lineage>
</organism>